<dbReference type="RefSeq" id="WP_210644310.1">
    <property type="nucleotide sequence ID" value="NZ_JAGFBU010000001.1"/>
</dbReference>
<comment type="caution">
    <text evidence="1">The sequence shown here is derived from an EMBL/GenBank/DDBJ whole genome shotgun (WGS) entry which is preliminary data.</text>
</comment>
<dbReference type="SUPFAM" id="SSF53756">
    <property type="entry name" value="UDP-Glycosyltransferase/glycogen phosphorylase"/>
    <property type="match status" value="1"/>
</dbReference>
<name>A0ABS5CPG6_9FLAO</name>
<evidence type="ECO:0000313" key="1">
    <source>
        <dbReference type="EMBL" id="MBP4140521.1"/>
    </source>
</evidence>
<keyword evidence="2" id="KW-1185">Reference proteome</keyword>
<proteinExistence type="predicted"/>
<dbReference type="Proteomes" id="UP000674217">
    <property type="component" value="Unassembled WGS sequence"/>
</dbReference>
<dbReference type="EMBL" id="JAGFBU010000001">
    <property type="protein sequence ID" value="MBP4140521.1"/>
    <property type="molecule type" value="Genomic_DNA"/>
</dbReference>
<protein>
    <submittedName>
        <fullName evidence="1">Glycosyltransferase family 4 protein</fullName>
    </submittedName>
</protein>
<accession>A0ABS5CPG6</accession>
<evidence type="ECO:0000313" key="2">
    <source>
        <dbReference type="Proteomes" id="UP000674217"/>
    </source>
</evidence>
<gene>
    <name evidence="1" type="ORF">J3S90_01745</name>
</gene>
<sequence>MNKRQLLIVSKKIPYPLSQGGAIAQFFFLKKLATIFEVSFCTIVNNENQERNIESLKKEIPQITFFVYKVVEDNSINFSVLNTINQIFDKFKKRLKNKVFNLYSKTNNAPTIISFDSNFCYENEKFLKFFIDLVNNQSFDIIQLEFFETISLLSVIPENIKKVFVHHEIRSKRNSLLSSSNVVYRDYIKNITLVIENSLLNRADSIIVFNEEDKYYLKELKAPVLISPFGIPKQLIVKQEVSPFFNKFIFIGSEFHYPNKEGLEWFLDTIFLPNSNIIDWPIYITGFWDGNFKKKYKNNKNIVFTGYIKNLESVYENSILVGPILSGSGVRTKILEAFANKIPVISTPFASEGLYKTTELLNHIIHFNSSLDFLEVFDKINGKSDFLIDLGNSGFKYFSENFDEEILLEKRLKAYLD</sequence>
<dbReference type="Gene3D" id="3.40.50.2000">
    <property type="entry name" value="Glycogen Phosphorylase B"/>
    <property type="match status" value="2"/>
</dbReference>
<reference evidence="1 2" key="1">
    <citation type="submission" date="2021-03" db="EMBL/GenBank/DDBJ databases">
        <title>Flavobacterium Flabelliformis Sp. Nov. And Flavobacterium Geliluteum Sp. Nov., Two Novel Multidrug Resistant Psychrophilic Species Isolated From Antarctica.</title>
        <authorList>
            <person name="Kralova S."/>
            <person name="Busse H.J."/>
            <person name="Bezdicek M."/>
            <person name="Nykrynova M."/>
            <person name="Kroupova E."/>
            <person name="Krsek D."/>
            <person name="Sedlacek I."/>
        </authorList>
    </citation>
    <scope>NUCLEOTIDE SEQUENCE [LARGE SCALE GENOMIC DNA]</scope>
    <source>
        <strain evidence="1 2">P4023</strain>
    </source>
</reference>
<organism evidence="1 2">
    <name type="scientific">Flavobacterium flabelliforme</name>
    <dbReference type="NCBI Taxonomy" id="2816119"/>
    <lineage>
        <taxon>Bacteria</taxon>
        <taxon>Pseudomonadati</taxon>
        <taxon>Bacteroidota</taxon>
        <taxon>Flavobacteriia</taxon>
        <taxon>Flavobacteriales</taxon>
        <taxon>Flavobacteriaceae</taxon>
        <taxon>Flavobacterium</taxon>
    </lineage>
</organism>
<dbReference type="Pfam" id="PF13692">
    <property type="entry name" value="Glyco_trans_1_4"/>
    <property type="match status" value="1"/>
</dbReference>